<proteinExistence type="predicted"/>
<protein>
    <submittedName>
        <fullName evidence="2">Uncharacterized protein</fullName>
    </submittedName>
</protein>
<reference evidence="2" key="1">
    <citation type="submission" date="2014-01" db="EMBL/GenBank/DDBJ databases">
        <authorList>
            <person name="Aslett M."/>
        </authorList>
    </citation>
    <scope>NUCLEOTIDE SEQUENCE</scope>
</reference>
<dbReference type="EMBL" id="HG807022">
    <property type="protein sequence ID" value="CDW60335.1"/>
    <property type="molecule type" value="Genomic_DNA"/>
</dbReference>
<evidence type="ECO:0000256" key="1">
    <source>
        <dbReference type="SAM" id="MobiDB-lite"/>
    </source>
</evidence>
<organism evidence="2 3">
    <name type="scientific">Trichuris trichiura</name>
    <name type="common">Whipworm</name>
    <name type="synonym">Trichocephalus trichiurus</name>
    <dbReference type="NCBI Taxonomy" id="36087"/>
    <lineage>
        <taxon>Eukaryota</taxon>
        <taxon>Metazoa</taxon>
        <taxon>Ecdysozoa</taxon>
        <taxon>Nematoda</taxon>
        <taxon>Enoplea</taxon>
        <taxon>Dorylaimia</taxon>
        <taxon>Trichinellida</taxon>
        <taxon>Trichuridae</taxon>
        <taxon>Trichuris</taxon>
    </lineage>
</organism>
<keyword evidence="3" id="KW-1185">Reference proteome</keyword>
<evidence type="ECO:0000313" key="2">
    <source>
        <dbReference type="EMBL" id="CDW60335.1"/>
    </source>
</evidence>
<reference evidence="2" key="2">
    <citation type="submission" date="2014-03" db="EMBL/GenBank/DDBJ databases">
        <title>The whipworm genome and dual-species transcriptomics of an intimate host-pathogen interaction.</title>
        <authorList>
            <person name="Foth B.J."/>
            <person name="Tsai I.J."/>
            <person name="Reid A.J."/>
            <person name="Bancroft A.J."/>
            <person name="Nichol S."/>
            <person name="Tracey A."/>
            <person name="Holroyd N."/>
            <person name="Cotton J.A."/>
            <person name="Stanley E.J."/>
            <person name="Zarowiecki M."/>
            <person name="Liu J.Z."/>
            <person name="Huckvale T."/>
            <person name="Cooper P.J."/>
            <person name="Grencis R.K."/>
            <person name="Berriman M."/>
        </authorList>
    </citation>
    <scope>NUCLEOTIDE SEQUENCE [LARGE SCALE GENOMIC DNA]</scope>
</reference>
<evidence type="ECO:0000313" key="3">
    <source>
        <dbReference type="Proteomes" id="UP000030665"/>
    </source>
</evidence>
<dbReference type="Proteomes" id="UP000030665">
    <property type="component" value="Unassembled WGS sequence"/>
</dbReference>
<dbReference type="AlphaFoldDB" id="A0A077ZNR6"/>
<feature type="region of interest" description="Disordered" evidence="1">
    <location>
        <begin position="1"/>
        <end position="23"/>
    </location>
</feature>
<accession>A0A077ZNR6</accession>
<sequence>MLEEGRKCSWPHAPSTMQSSPKLSNVLHSTRYWRDPHFGPGKDTIPSFSSREGPIVKKERCCYADGYHDAHVIVHLGDVVPPGSII</sequence>
<name>A0A077ZNR6_TRITR</name>
<gene>
    <name evidence="2" type="ORF">TTRE_0000870301</name>
</gene>